<organism evidence="2 3">
    <name type="scientific">Streptomyces uncialis</name>
    <dbReference type="NCBI Taxonomy" id="1048205"/>
    <lineage>
        <taxon>Bacteria</taxon>
        <taxon>Bacillati</taxon>
        <taxon>Actinomycetota</taxon>
        <taxon>Actinomycetes</taxon>
        <taxon>Kitasatosporales</taxon>
        <taxon>Streptomycetaceae</taxon>
        <taxon>Streptomyces</taxon>
    </lineage>
</organism>
<accession>A0A1Q4V2H2</accession>
<dbReference type="Gene3D" id="1.10.260.40">
    <property type="entry name" value="lambda repressor-like DNA-binding domains"/>
    <property type="match status" value="1"/>
</dbReference>
<evidence type="ECO:0000313" key="2">
    <source>
        <dbReference type="EMBL" id="OKH92033.1"/>
    </source>
</evidence>
<dbReference type="Pfam" id="PF13560">
    <property type="entry name" value="HTH_31"/>
    <property type="match status" value="1"/>
</dbReference>
<dbReference type="GO" id="GO:0003677">
    <property type="term" value="F:DNA binding"/>
    <property type="evidence" value="ECO:0007669"/>
    <property type="project" value="UniProtKB-KW"/>
</dbReference>
<dbReference type="RefSeq" id="WP_073793027.1">
    <property type="nucleotide sequence ID" value="NZ_LFBV01000008.1"/>
</dbReference>
<dbReference type="STRING" id="1048205.AB852_27830"/>
<sequence length="273" mass="30822">MSPRKRAKNTTSMKMLGQQLAGARVAAGYTQRTLAGEVGLDEETIASIEQGRRPLKPDIAELLDRTLDTKGLLFIGVDNLPEIDQFPMWAEQYMAHEREAVTLSWYDNQVLPGLLQTQKYANTVLRNRIPAYEESEIETKTAGRMERQQILHRKNPPTVSFVIWEPVLRLSLGDPAMHKGQLSHLLECSRLPTVALQFMPMDSPSHAGLDGPFIMLETSDHQHLAYAETQRGSQWISDPETVSILSRKYAMLRTQALSVERSRDLLDDLLGDQ</sequence>
<dbReference type="AlphaFoldDB" id="A0A1Q4V2H2"/>
<dbReference type="Proteomes" id="UP000186455">
    <property type="component" value="Unassembled WGS sequence"/>
</dbReference>
<dbReference type="InterPro" id="IPR010982">
    <property type="entry name" value="Lambda_DNA-bd_dom_sf"/>
</dbReference>
<comment type="caution">
    <text evidence="2">The sequence shown here is derived from an EMBL/GenBank/DDBJ whole genome shotgun (WGS) entry which is preliminary data.</text>
</comment>
<name>A0A1Q4V2H2_9ACTN</name>
<evidence type="ECO:0000259" key="1">
    <source>
        <dbReference type="PROSITE" id="PS50943"/>
    </source>
</evidence>
<feature type="domain" description="HTH cro/C1-type" evidence="1">
    <location>
        <begin position="20"/>
        <end position="73"/>
    </location>
</feature>
<proteinExistence type="predicted"/>
<dbReference type="EMBL" id="LFBV01000008">
    <property type="protein sequence ID" value="OKH92033.1"/>
    <property type="molecule type" value="Genomic_DNA"/>
</dbReference>
<protein>
    <submittedName>
        <fullName evidence="2">DNA-binding protein</fullName>
    </submittedName>
</protein>
<dbReference type="Pfam" id="PF19054">
    <property type="entry name" value="DUF5753"/>
    <property type="match status" value="1"/>
</dbReference>
<dbReference type="SMART" id="SM00530">
    <property type="entry name" value="HTH_XRE"/>
    <property type="match status" value="1"/>
</dbReference>
<dbReference type="SUPFAM" id="SSF47413">
    <property type="entry name" value="lambda repressor-like DNA-binding domains"/>
    <property type="match status" value="1"/>
</dbReference>
<keyword evidence="3" id="KW-1185">Reference proteome</keyword>
<keyword evidence="2" id="KW-0238">DNA-binding</keyword>
<evidence type="ECO:0000313" key="3">
    <source>
        <dbReference type="Proteomes" id="UP000186455"/>
    </source>
</evidence>
<dbReference type="PROSITE" id="PS50943">
    <property type="entry name" value="HTH_CROC1"/>
    <property type="match status" value="1"/>
</dbReference>
<gene>
    <name evidence="2" type="ORF">AB852_27830</name>
</gene>
<reference evidence="2 3" key="1">
    <citation type="submission" date="2015-06" db="EMBL/GenBank/DDBJ databases">
        <title>Cloning and characterization of the uncialamcin biosynthetic gene cluster.</title>
        <authorList>
            <person name="Yan X."/>
            <person name="Huang T."/>
            <person name="Ge H."/>
            <person name="Shen B."/>
        </authorList>
    </citation>
    <scope>NUCLEOTIDE SEQUENCE [LARGE SCALE GENOMIC DNA]</scope>
    <source>
        <strain evidence="2 3">DCA2648</strain>
    </source>
</reference>
<dbReference type="InterPro" id="IPR001387">
    <property type="entry name" value="Cro/C1-type_HTH"/>
</dbReference>
<dbReference type="InterPro" id="IPR043917">
    <property type="entry name" value="DUF5753"/>
</dbReference>
<dbReference type="CDD" id="cd00093">
    <property type="entry name" value="HTH_XRE"/>
    <property type="match status" value="1"/>
</dbReference>